<keyword evidence="1" id="KW-0812">Transmembrane</keyword>
<feature type="transmembrane region" description="Helical" evidence="1">
    <location>
        <begin position="14"/>
        <end position="35"/>
    </location>
</feature>
<dbReference type="AlphaFoldDB" id="A0A6M8SQD8"/>
<accession>A0A6M8SQD8</accession>
<dbReference type="InterPro" id="IPR008620">
    <property type="entry name" value="FixH"/>
</dbReference>
<evidence type="ECO:0000256" key="1">
    <source>
        <dbReference type="SAM" id="Phobius"/>
    </source>
</evidence>
<keyword evidence="1" id="KW-1133">Transmembrane helix</keyword>
<proteinExistence type="predicted"/>
<dbReference type="KEGG" id="dee:HQN60_12840"/>
<name>A0A6M8SQD8_9NEIS</name>
<keyword evidence="3" id="KW-1185">Reference proteome</keyword>
<dbReference type="EMBL" id="CP054143">
    <property type="protein sequence ID" value="QKJ67523.1"/>
    <property type="molecule type" value="Genomic_DNA"/>
</dbReference>
<evidence type="ECO:0000313" key="3">
    <source>
        <dbReference type="Proteomes" id="UP000504844"/>
    </source>
</evidence>
<protein>
    <submittedName>
        <fullName evidence="2">FixH family protein</fullName>
    </submittedName>
</protein>
<dbReference type="Proteomes" id="UP000504844">
    <property type="component" value="Chromosome"/>
</dbReference>
<gene>
    <name evidence="2" type="ORF">HQN60_12840</name>
</gene>
<organism evidence="2 3">
    <name type="scientific">Deefgea piscis</name>
    <dbReference type="NCBI Taxonomy" id="2739061"/>
    <lineage>
        <taxon>Bacteria</taxon>
        <taxon>Pseudomonadati</taxon>
        <taxon>Pseudomonadota</taxon>
        <taxon>Betaproteobacteria</taxon>
        <taxon>Neisseriales</taxon>
        <taxon>Chitinibacteraceae</taxon>
        <taxon>Deefgea</taxon>
    </lineage>
</organism>
<sequence length="161" mass="18175">MTEEQKPWYKHPHVWLLITFPALAIMGGFHMLYLVSTSTDSLVSDNYYKEGNQVNQRLEQDQAAVAKGITAQILLGDNQRTVRIILNRNDLGPIKLKVIHPTLSGRDQEAPLSSNDGIIYNGEFAHPVAANRWYAELSDMKNTWSLRKEWASQISAALTLP</sequence>
<evidence type="ECO:0000313" key="2">
    <source>
        <dbReference type="EMBL" id="QKJ67523.1"/>
    </source>
</evidence>
<dbReference type="RefSeq" id="WP_173534025.1">
    <property type="nucleotide sequence ID" value="NZ_CP054143.1"/>
</dbReference>
<dbReference type="Pfam" id="PF05751">
    <property type="entry name" value="FixH"/>
    <property type="match status" value="1"/>
</dbReference>
<keyword evidence="1" id="KW-0472">Membrane</keyword>
<reference evidence="2 3" key="1">
    <citation type="submission" date="2020-05" db="EMBL/GenBank/DDBJ databases">
        <title>Complete genome sequence of Deefgea sp. D17.</title>
        <authorList>
            <person name="Bae J.-W."/>
            <person name="Han J.E."/>
        </authorList>
    </citation>
    <scope>NUCLEOTIDE SEQUENCE [LARGE SCALE GENOMIC DNA]</scope>
    <source>
        <strain evidence="2 3">D17</strain>
    </source>
</reference>